<dbReference type="InterPro" id="IPR028081">
    <property type="entry name" value="Leu-bd"/>
</dbReference>
<keyword evidence="6" id="KW-1185">Reference proteome</keyword>
<evidence type="ECO:0000313" key="5">
    <source>
        <dbReference type="EMBL" id="CAI8047556.1"/>
    </source>
</evidence>
<dbReference type="PRINTS" id="PR00337">
    <property type="entry name" value="LEUILEVALBP"/>
</dbReference>
<evidence type="ECO:0000259" key="4">
    <source>
        <dbReference type="Pfam" id="PF13458"/>
    </source>
</evidence>
<evidence type="ECO:0000313" key="6">
    <source>
        <dbReference type="Proteomes" id="UP001174909"/>
    </source>
</evidence>
<dbReference type="GO" id="GO:0006865">
    <property type="term" value="P:amino acid transport"/>
    <property type="evidence" value="ECO:0007669"/>
    <property type="project" value="UniProtKB-KW"/>
</dbReference>
<proteinExistence type="predicted"/>
<name>A0AA35TIG3_GEOBA</name>
<gene>
    <name evidence="5" type="ORF">GBAR_LOCUS26287</name>
</gene>
<organism evidence="5 6">
    <name type="scientific">Geodia barretti</name>
    <name type="common">Barrett's horny sponge</name>
    <dbReference type="NCBI Taxonomy" id="519541"/>
    <lineage>
        <taxon>Eukaryota</taxon>
        <taxon>Metazoa</taxon>
        <taxon>Porifera</taxon>
        <taxon>Demospongiae</taxon>
        <taxon>Heteroscleromorpha</taxon>
        <taxon>Tetractinellida</taxon>
        <taxon>Astrophorina</taxon>
        <taxon>Geodiidae</taxon>
        <taxon>Geodia</taxon>
    </lineage>
</organism>
<comment type="caution">
    <text evidence="5">The sequence shown here is derived from an EMBL/GenBank/DDBJ whole genome shotgun (WGS) entry which is preliminary data.</text>
</comment>
<dbReference type="PANTHER" id="PTHR30483:SF6">
    <property type="entry name" value="PERIPLASMIC BINDING PROTEIN OF ABC TRANSPORTER FOR NATURAL AMINO ACIDS"/>
    <property type="match status" value="1"/>
</dbReference>
<evidence type="ECO:0000256" key="3">
    <source>
        <dbReference type="ARBA" id="ARBA00022970"/>
    </source>
</evidence>
<evidence type="ECO:0000256" key="2">
    <source>
        <dbReference type="ARBA" id="ARBA00022729"/>
    </source>
</evidence>
<dbReference type="Proteomes" id="UP001174909">
    <property type="component" value="Unassembled WGS sequence"/>
</dbReference>
<dbReference type="AlphaFoldDB" id="A0AA35TIG3"/>
<dbReference type="InterPro" id="IPR000709">
    <property type="entry name" value="Leu_Ile_Val-bd"/>
</dbReference>
<feature type="domain" description="Leucine-binding protein" evidence="4">
    <location>
        <begin position="56"/>
        <end position="383"/>
    </location>
</feature>
<dbReference type="SUPFAM" id="SSF53822">
    <property type="entry name" value="Periplasmic binding protein-like I"/>
    <property type="match status" value="1"/>
</dbReference>
<keyword evidence="3" id="KW-0029">Amino-acid transport</keyword>
<dbReference type="InterPro" id="IPR028082">
    <property type="entry name" value="Peripla_BP_I"/>
</dbReference>
<sequence length="415" mass="43505">MAEQPTTAMAEQPTAAMAEQPTAAMAEQPTAAMAEQPTAAMAEQPTAAMAMTDEPFRIGAMDALTGPAETYGNPIIQAKLLAVEEINAAGGINGRMLELIAEDSKCAALDAITAYNKLTDVDGVKIILGTTCSGAMLGAAPLAEAEGVVMLSASATSPDIAMAGDYIFRTAINDNQLGIDTGNTMTVDGIHHLATITESTDYAEGARRTSVARFEELGNQVVASENYSSDITDFRSQLTKLINAEPDGIYLAAQQEFSAGTILKQLRELGYEGPVYAETVATGPVALQIAGEAATGMKAIIPNPELTTPEGVAFLTNFEARWGNVATIPWFQASAYDDVYIAAECLARTGDDQDTDGFRDCLYGLTRSGAIGDNYSFDANGDLTGLGNVVVQVLPVSERNDDNLGYVSLGEAPTP</sequence>
<keyword evidence="2" id="KW-0732">Signal</keyword>
<protein>
    <submittedName>
        <fullName evidence="5">Leucine-, isoleucine-, valine-, threonine-, and alanine-binding protein</fullName>
    </submittedName>
</protein>
<dbReference type="EMBL" id="CASHTH010003656">
    <property type="protein sequence ID" value="CAI8047556.1"/>
    <property type="molecule type" value="Genomic_DNA"/>
</dbReference>
<accession>A0AA35TIG3</accession>
<dbReference type="Gene3D" id="3.40.50.2300">
    <property type="match status" value="2"/>
</dbReference>
<dbReference type="Pfam" id="PF13458">
    <property type="entry name" value="Peripla_BP_6"/>
    <property type="match status" value="1"/>
</dbReference>
<reference evidence="5" key="1">
    <citation type="submission" date="2023-03" db="EMBL/GenBank/DDBJ databases">
        <authorList>
            <person name="Steffen K."/>
            <person name="Cardenas P."/>
        </authorList>
    </citation>
    <scope>NUCLEOTIDE SEQUENCE</scope>
</reference>
<dbReference type="InterPro" id="IPR051010">
    <property type="entry name" value="BCAA_transport"/>
</dbReference>
<dbReference type="CDD" id="cd19984">
    <property type="entry name" value="PBP1_ABC_ligand_binding-like"/>
    <property type="match status" value="1"/>
</dbReference>
<evidence type="ECO:0000256" key="1">
    <source>
        <dbReference type="ARBA" id="ARBA00022448"/>
    </source>
</evidence>
<dbReference type="PANTHER" id="PTHR30483">
    <property type="entry name" value="LEUCINE-SPECIFIC-BINDING PROTEIN"/>
    <property type="match status" value="1"/>
</dbReference>
<keyword evidence="1" id="KW-0813">Transport</keyword>